<dbReference type="Pfam" id="PF11185">
    <property type="entry name" value="DUF2971"/>
    <property type="match status" value="1"/>
</dbReference>
<dbReference type="STRING" id="1122252.SAMN05660443_1752"/>
<sequence length="270" mass="31548">MKAYLYLTPRQLDVLRHARLHFLAVSEQPDPWQLNARMISRQRVGVSEGEFQKELERQFKALPDQLKGLMTWDAFQKEAVKKRPKIEAQMKKRKQGKPPALPNPKAYDDLGFCRFFTTADNPLLWERYADQHRGIVLEFNTDYPKFNTNKQVLKPVVYSKKRPTADHPMKPFPALFHRAAEYASEEEVRLVRPLSEAKDCKTMSNGQQVYFYPFPPRSLVSVTLGVNIAAETREQVERILTYDLKYKPGRTLREVLLDPDEYKLHLRGTL</sequence>
<evidence type="ECO:0000313" key="1">
    <source>
        <dbReference type="EMBL" id="SFC17844.1"/>
    </source>
</evidence>
<reference evidence="1 2" key="1">
    <citation type="submission" date="2016-10" db="EMBL/GenBank/DDBJ databases">
        <authorList>
            <person name="de Groot N.N."/>
        </authorList>
    </citation>
    <scope>NUCLEOTIDE SEQUENCE [LARGE SCALE GENOMIC DNA]</scope>
    <source>
        <strain evidence="1 2">DSM 18438</strain>
    </source>
</reference>
<proteinExistence type="predicted"/>
<dbReference type="OrthoDB" id="4119964at2"/>
<evidence type="ECO:0008006" key="3">
    <source>
        <dbReference type="Google" id="ProtNLM"/>
    </source>
</evidence>
<gene>
    <name evidence="1" type="ORF">SAMN05660443_1752</name>
</gene>
<dbReference type="EMBL" id="FOLH01000003">
    <property type="protein sequence ID" value="SFC17844.1"/>
    <property type="molecule type" value="Genomic_DNA"/>
</dbReference>
<protein>
    <recommendedName>
        <fullName evidence="3">DUF2971 domain-containing protein</fullName>
    </recommendedName>
</protein>
<keyword evidence="2" id="KW-1185">Reference proteome</keyword>
<organism evidence="1 2">
    <name type="scientific">Marinospirillum celere</name>
    <dbReference type="NCBI Taxonomy" id="1122252"/>
    <lineage>
        <taxon>Bacteria</taxon>
        <taxon>Pseudomonadati</taxon>
        <taxon>Pseudomonadota</taxon>
        <taxon>Gammaproteobacteria</taxon>
        <taxon>Oceanospirillales</taxon>
        <taxon>Oceanospirillaceae</taxon>
        <taxon>Marinospirillum</taxon>
    </lineage>
</organism>
<accession>A0A1I1H1P4</accession>
<evidence type="ECO:0000313" key="2">
    <source>
        <dbReference type="Proteomes" id="UP000199058"/>
    </source>
</evidence>
<dbReference type="RefSeq" id="WP_091962114.1">
    <property type="nucleotide sequence ID" value="NZ_FOLH01000003.1"/>
</dbReference>
<name>A0A1I1H1P4_9GAMM</name>
<dbReference type="InterPro" id="IPR021352">
    <property type="entry name" value="DUF2971"/>
</dbReference>
<dbReference type="AlphaFoldDB" id="A0A1I1H1P4"/>
<dbReference type="Proteomes" id="UP000199058">
    <property type="component" value="Unassembled WGS sequence"/>
</dbReference>